<reference evidence="1 2" key="1">
    <citation type="submission" date="2018-06" db="EMBL/GenBank/DDBJ databases">
        <title>Genome analysis of cellulolytic fungus Trichoderma lentiforme CFAM-422.</title>
        <authorList>
            <person name="Steindorff A.S."/>
            <person name="Formighieri E.F."/>
            <person name="Midorikawa G.E.O."/>
            <person name="Tamietti M.S."/>
            <person name="Ramos E.Z."/>
            <person name="Silva A.S."/>
            <person name="Bon E.P.S."/>
            <person name="Mendes T.D."/>
            <person name="Damaso M.C.T."/>
            <person name="Favaro L.C.L."/>
        </authorList>
    </citation>
    <scope>NUCLEOTIDE SEQUENCE [LARGE SCALE GENOMIC DNA]</scope>
    <source>
        <strain evidence="1 2">CFAM-422</strain>
    </source>
</reference>
<keyword evidence="2" id="KW-1185">Reference proteome</keyword>
<dbReference type="Proteomes" id="UP000801864">
    <property type="component" value="Unassembled WGS sequence"/>
</dbReference>
<dbReference type="EMBL" id="QLNT01000007">
    <property type="protein sequence ID" value="KAF3073004.1"/>
    <property type="molecule type" value="Genomic_DNA"/>
</dbReference>
<name>A0A9P5CEZ0_9HYPO</name>
<sequence>MAANVPSIVWSALRALSLTEVPRDSPVRRHSEGDKSYQPSIVDVAVVKAMLYRAKKLPADLIDTILDMAEYWIHTSTHLDERISVMGGSEARENRFLLLTVLQQLRSYPLGLLNSGARQNANDQPYTTTLPTPRPLGETLDASFFAKSVKYPLPRLAHPARKIVFKFRSQDQGYVSSPEEGDHPYSGSWTWFDVGLERFDAESAVDGSALSVNSLRPVQPPIRQTSSDPVGYNYTHELLHSPEWEIQRNQTALRQWQDHVVTWSYLDDIPADSERSKALEAQGRGRGTGDGKFVRQLRVGDVITVWGKARFPGWSNRIESVQIDVYWAV</sequence>
<organism evidence="1 2">
    <name type="scientific">Trichoderma lentiforme</name>
    <dbReference type="NCBI Taxonomy" id="1567552"/>
    <lineage>
        <taxon>Eukaryota</taxon>
        <taxon>Fungi</taxon>
        <taxon>Dikarya</taxon>
        <taxon>Ascomycota</taxon>
        <taxon>Pezizomycotina</taxon>
        <taxon>Sordariomycetes</taxon>
        <taxon>Hypocreomycetidae</taxon>
        <taxon>Hypocreales</taxon>
        <taxon>Hypocreaceae</taxon>
        <taxon>Trichoderma</taxon>
    </lineage>
</organism>
<evidence type="ECO:0000313" key="2">
    <source>
        <dbReference type="Proteomes" id="UP000801864"/>
    </source>
</evidence>
<accession>A0A9P5CEZ0</accession>
<evidence type="ECO:0000313" key="1">
    <source>
        <dbReference type="EMBL" id="KAF3073004.1"/>
    </source>
</evidence>
<evidence type="ECO:0008006" key="3">
    <source>
        <dbReference type="Google" id="ProtNLM"/>
    </source>
</evidence>
<gene>
    <name evidence="1" type="ORF">CFAM422_004989</name>
</gene>
<proteinExistence type="predicted"/>
<dbReference type="AlphaFoldDB" id="A0A9P5CEZ0"/>
<comment type="caution">
    <text evidence="1">The sequence shown here is derived from an EMBL/GenBank/DDBJ whole genome shotgun (WGS) entry which is preliminary data.</text>
</comment>
<protein>
    <recommendedName>
        <fullName evidence="3">Ankyrin repeat protein</fullName>
    </recommendedName>
</protein>